<evidence type="ECO:0000256" key="2">
    <source>
        <dbReference type="ARBA" id="ARBA00005581"/>
    </source>
</evidence>
<dbReference type="InterPro" id="IPR010264">
    <property type="entry name" value="Self-incomp_S1"/>
</dbReference>
<dbReference type="EMBL" id="JAATIQ010000201">
    <property type="protein sequence ID" value="KAF4370852.1"/>
    <property type="molecule type" value="Genomic_DNA"/>
</dbReference>
<protein>
    <recommendedName>
        <fullName evidence="6">S-protein homolog</fullName>
    </recommendedName>
</protein>
<dbReference type="Pfam" id="PF05938">
    <property type="entry name" value="Self-incomp_S1"/>
    <property type="match status" value="1"/>
</dbReference>
<dbReference type="PANTHER" id="PTHR31232:SF149">
    <property type="entry name" value="S-PROTEIN HOMOLOG"/>
    <property type="match status" value="1"/>
</dbReference>
<comment type="similarity">
    <text evidence="2 6">Belongs to the plant self-incompatibility (S1) protein family.</text>
</comment>
<sequence length="136" mass="15659">MVTLFSCAYGVMDDIPHTPHAPELGIEEIKIQNVLDGKEDLTVHCKSKDDDLGVHVLPYKGTYSFKFSRNFRGTTLFFCGFKWGNQFHRFDIYTPQSPKCNVPNECLWFIIPSGPCRFDKTTFKVARDTLNLARLY</sequence>
<gene>
    <name evidence="7" type="ORF">G4B88_012652</name>
</gene>
<keyword evidence="8" id="KW-1185">Reference proteome</keyword>
<dbReference type="GO" id="GO:0060320">
    <property type="term" value="P:rejection of self pollen"/>
    <property type="evidence" value="ECO:0007669"/>
    <property type="project" value="UniProtKB-KW"/>
</dbReference>
<keyword evidence="5" id="KW-0732">Signal</keyword>
<evidence type="ECO:0000256" key="3">
    <source>
        <dbReference type="ARBA" id="ARBA00022471"/>
    </source>
</evidence>
<dbReference type="GO" id="GO:0005576">
    <property type="term" value="C:extracellular region"/>
    <property type="evidence" value="ECO:0007669"/>
    <property type="project" value="UniProtKB-SubCell"/>
</dbReference>
<evidence type="ECO:0000256" key="5">
    <source>
        <dbReference type="ARBA" id="ARBA00022729"/>
    </source>
</evidence>
<evidence type="ECO:0000313" key="8">
    <source>
        <dbReference type="Proteomes" id="UP000583929"/>
    </source>
</evidence>
<evidence type="ECO:0000256" key="6">
    <source>
        <dbReference type="RuleBase" id="RU367044"/>
    </source>
</evidence>
<dbReference type="Proteomes" id="UP000583929">
    <property type="component" value="Unassembled WGS sequence"/>
</dbReference>
<evidence type="ECO:0000256" key="1">
    <source>
        <dbReference type="ARBA" id="ARBA00004613"/>
    </source>
</evidence>
<dbReference type="AlphaFoldDB" id="A0A7J6FJG3"/>
<dbReference type="PANTHER" id="PTHR31232">
    <property type="match status" value="1"/>
</dbReference>
<proteinExistence type="inferred from homology"/>
<evidence type="ECO:0000313" key="7">
    <source>
        <dbReference type="EMBL" id="KAF4370852.1"/>
    </source>
</evidence>
<comment type="caution">
    <text evidence="7">The sequence shown here is derived from an EMBL/GenBank/DDBJ whole genome shotgun (WGS) entry which is preliminary data.</text>
</comment>
<reference evidence="7 8" key="1">
    <citation type="journal article" date="2020" name="bioRxiv">
        <title>Sequence and annotation of 42 cannabis genomes reveals extensive copy number variation in cannabinoid synthesis and pathogen resistance genes.</title>
        <authorList>
            <person name="Mckernan K.J."/>
            <person name="Helbert Y."/>
            <person name="Kane L.T."/>
            <person name="Ebling H."/>
            <person name="Zhang L."/>
            <person name="Liu B."/>
            <person name="Eaton Z."/>
            <person name="Mclaughlin S."/>
            <person name="Kingan S."/>
            <person name="Baybayan P."/>
            <person name="Concepcion G."/>
            <person name="Jordan M."/>
            <person name="Riva A."/>
            <person name="Barbazuk W."/>
            <person name="Harkins T."/>
        </authorList>
    </citation>
    <scope>NUCLEOTIDE SEQUENCE [LARGE SCALE GENOMIC DNA]</scope>
    <source>
        <strain evidence="8">cv. Jamaican Lion 4</strain>
        <tissue evidence="7">Leaf</tissue>
    </source>
</reference>
<keyword evidence="3 6" id="KW-0713">Self-incompatibility</keyword>
<comment type="subcellular location">
    <subcellularLocation>
        <location evidence="1 6">Secreted</location>
    </subcellularLocation>
</comment>
<keyword evidence="4 6" id="KW-0964">Secreted</keyword>
<accession>A0A7J6FJG3</accession>
<name>A0A7J6FJG3_CANSA</name>
<evidence type="ECO:0000256" key="4">
    <source>
        <dbReference type="ARBA" id="ARBA00022525"/>
    </source>
</evidence>
<organism evidence="7 8">
    <name type="scientific">Cannabis sativa</name>
    <name type="common">Hemp</name>
    <name type="synonym">Marijuana</name>
    <dbReference type="NCBI Taxonomy" id="3483"/>
    <lineage>
        <taxon>Eukaryota</taxon>
        <taxon>Viridiplantae</taxon>
        <taxon>Streptophyta</taxon>
        <taxon>Embryophyta</taxon>
        <taxon>Tracheophyta</taxon>
        <taxon>Spermatophyta</taxon>
        <taxon>Magnoliopsida</taxon>
        <taxon>eudicotyledons</taxon>
        <taxon>Gunneridae</taxon>
        <taxon>Pentapetalae</taxon>
        <taxon>rosids</taxon>
        <taxon>fabids</taxon>
        <taxon>Rosales</taxon>
        <taxon>Cannabaceae</taxon>
        <taxon>Cannabis</taxon>
    </lineage>
</organism>